<evidence type="ECO:0000256" key="9">
    <source>
        <dbReference type="HAMAP-Rule" id="MF_00161"/>
    </source>
</evidence>
<dbReference type="PANTHER" id="PTHR33695">
    <property type="entry name" value="LIPOPROTEIN SIGNAL PEPTIDASE"/>
    <property type="match status" value="1"/>
</dbReference>
<evidence type="ECO:0000256" key="2">
    <source>
        <dbReference type="ARBA" id="ARBA00022475"/>
    </source>
</evidence>
<comment type="pathway">
    <text evidence="9">Protein modification; lipoprotein biosynthesis (signal peptide cleavage).</text>
</comment>
<keyword evidence="6 9" id="KW-0378">Hydrolase</keyword>
<evidence type="ECO:0000256" key="6">
    <source>
        <dbReference type="ARBA" id="ARBA00022801"/>
    </source>
</evidence>
<keyword evidence="7 9" id="KW-1133">Transmembrane helix</keyword>
<feature type="active site" evidence="9">
    <location>
        <position position="142"/>
    </location>
</feature>
<organism evidence="11 12">
    <name type="scientific">Arcicella rigui</name>
    <dbReference type="NCBI Taxonomy" id="797020"/>
    <lineage>
        <taxon>Bacteria</taxon>
        <taxon>Pseudomonadati</taxon>
        <taxon>Bacteroidota</taxon>
        <taxon>Cytophagia</taxon>
        <taxon>Cytophagales</taxon>
        <taxon>Flectobacillaceae</taxon>
        <taxon>Arcicella</taxon>
    </lineage>
</organism>
<evidence type="ECO:0000313" key="12">
    <source>
        <dbReference type="Proteomes" id="UP001302949"/>
    </source>
</evidence>
<keyword evidence="12" id="KW-1185">Reference proteome</keyword>
<evidence type="ECO:0000256" key="7">
    <source>
        <dbReference type="ARBA" id="ARBA00022989"/>
    </source>
</evidence>
<evidence type="ECO:0000313" key="11">
    <source>
        <dbReference type="EMBL" id="MEA5141323.1"/>
    </source>
</evidence>
<comment type="catalytic activity">
    <reaction evidence="9">
        <text>Release of signal peptides from bacterial membrane prolipoproteins. Hydrolyzes -Xaa-Yaa-Zaa-|-(S,diacylglyceryl)Cys-, in which Xaa is hydrophobic (preferably Leu), and Yaa (Ala or Ser) and Zaa (Gly or Ala) have small, neutral side chains.</text>
        <dbReference type="EC" id="3.4.23.36"/>
    </reaction>
</comment>
<protein>
    <recommendedName>
        <fullName evidence="9">Lipoprotein signal peptidase</fullName>
        <ecNumber evidence="9">3.4.23.36</ecNumber>
    </recommendedName>
    <alternativeName>
        <fullName evidence="9">Prolipoprotein signal peptidase</fullName>
    </alternativeName>
    <alternativeName>
        <fullName evidence="9">Signal peptidase II</fullName>
        <shortName evidence="9">SPase II</shortName>
    </alternativeName>
</protein>
<sequence>MFRSPYKYFLLTFLLIVIDQIIKVAIHNTLQYEGQEIAIIGDFFKLHYVLNRGMAFGMTLDFIPQVYSKIVLSLFRISAMFGIGYYLVKLANKKSPEGLLWSIAAILGGAIGNVVDSTFYGVIFHNAPAGSPTPWFHGQVIDMFFFDIYQGWLPDWIPVWGGTWYSTPIFNFADAAIFCGVVTILIFQNSFFDEPKKNTKVAESTPEEIAVETEQENIDTANEQETIVDTTENNSQEEETSIKPIE</sequence>
<feature type="active site" evidence="9">
    <location>
        <position position="174"/>
    </location>
</feature>
<comment type="function">
    <text evidence="9">This protein specifically catalyzes the removal of signal peptides from prolipoproteins.</text>
</comment>
<comment type="caution">
    <text evidence="11">The sequence shown here is derived from an EMBL/GenBank/DDBJ whole genome shotgun (WGS) entry which is preliminary data.</text>
</comment>
<evidence type="ECO:0000256" key="1">
    <source>
        <dbReference type="ARBA" id="ARBA00006139"/>
    </source>
</evidence>
<keyword evidence="8 9" id="KW-0472">Membrane</keyword>
<dbReference type="RefSeq" id="WP_323298479.1">
    <property type="nucleotide sequence ID" value="NZ_JAYFUM010000026.1"/>
</dbReference>
<dbReference type="EC" id="3.4.23.36" evidence="9"/>
<accession>A0ABU5QF11</accession>
<dbReference type="EMBL" id="JAYFUM010000026">
    <property type="protein sequence ID" value="MEA5141323.1"/>
    <property type="molecule type" value="Genomic_DNA"/>
</dbReference>
<dbReference type="GO" id="GO:0004190">
    <property type="term" value="F:aspartic-type endopeptidase activity"/>
    <property type="evidence" value="ECO:0007669"/>
    <property type="project" value="UniProtKB-EC"/>
</dbReference>
<keyword evidence="11" id="KW-0449">Lipoprotein</keyword>
<proteinExistence type="inferred from homology"/>
<feature type="transmembrane region" description="Helical" evidence="9">
    <location>
        <begin position="66"/>
        <end position="87"/>
    </location>
</feature>
<dbReference type="Pfam" id="PF01252">
    <property type="entry name" value="Peptidase_A8"/>
    <property type="match status" value="1"/>
</dbReference>
<dbReference type="HAMAP" id="MF_00161">
    <property type="entry name" value="LspA"/>
    <property type="match status" value="1"/>
</dbReference>
<evidence type="ECO:0000256" key="5">
    <source>
        <dbReference type="ARBA" id="ARBA00022750"/>
    </source>
</evidence>
<feature type="region of interest" description="Disordered" evidence="10">
    <location>
        <begin position="198"/>
        <end position="246"/>
    </location>
</feature>
<keyword evidence="4 9" id="KW-0812">Transmembrane</keyword>
<gene>
    <name evidence="9" type="primary">lspA</name>
    <name evidence="11" type="ORF">VB248_19370</name>
</gene>
<name>A0ABU5QF11_9BACT</name>
<keyword evidence="2 9" id="KW-1003">Cell membrane</keyword>
<feature type="compositionally biased region" description="Acidic residues" evidence="10">
    <location>
        <begin position="205"/>
        <end position="217"/>
    </location>
</feature>
<evidence type="ECO:0000256" key="10">
    <source>
        <dbReference type="SAM" id="MobiDB-lite"/>
    </source>
</evidence>
<keyword evidence="3 9" id="KW-0645">Protease</keyword>
<feature type="transmembrane region" description="Helical" evidence="9">
    <location>
        <begin position="169"/>
        <end position="187"/>
    </location>
</feature>
<evidence type="ECO:0000256" key="3">
    <source>
        <dbReference type="ARBA" id="ARBA00022670"/>
    </source>
</evidence>
<feature type="compositionally biased region" description="Polar residues" evidence="10">
    <location>
        <begin position="218"/>
        <end position="229"/>
    </location>
</feature>
<dbReference type="Proteomes" id="UP001302949">
    <property type="component" value="Unassembled WGS sequence"/>
</dbReference>
<feature type="transmembrane region" description="Helical" evidence="9">
    <location>
        <begin position="99"/>
        <end position="123"/>
    </location>
</feature>
<evidence type="ECO:0000256" key="8">
    <source>
        <dbReference type="ARBA" id="ARBA00023136"/>
    </source>
</evidence>
<comment type="subcellular location">
    <subcellularLocation>
        <location evidence="9">Cell membrane</location>
        <topology evidence="9">Multi-pass membrane protein</topology>
    </subcellularLocation>
</comment>
<evidence type="ECO:0000256" key="4">
    <source>
        <dbReference type="ARBA" id="ARBA00022692"/>
    </source>
</evidence>
<comment type="caution">
    <text evidence="9">Lacks conserved residue(s) required for the propagation of feature annotation.</text>
</comment>
<dbReference type="InterPro" id="IPR001872">
    <property type="entry name" value="Peptidase_A8"/>
</dbReference>
<dbReference type="NCBIfam" id="NF011369">
    <property type="entry name" value="PRK14788.1"/>
    <property type="match status" value="1"/>
</dbReference>
<comment type="similarity">
    <text evidence="1 9">Belongs to the peptidase A8 family.</text>
</comment>
<dbReference type="PANTHER" id="PTHR33695:SF1">
    <property type="entry name" value="LIPOPROTEIN SIGNAL PEPTIDASE"/>
    <property type="match status" value="1"/>
</dbReference>
<keyword evidence="5 9" id="KW-0064">Aspartyl protease</keyword>
<reference evidence="11 12" key="1">
    <citation type="submission" date="2023-12" db="EMBL/GenBank/DDBJ databases">
        <title>Novel species of the genus Arcicella isolated from rivers.</title>
        <authorList>
            <person name="Lu H."/>
        </authorList>
    </citation>
    <scope>NUCLEOTIDE SEQUENCE [LARGE SCALE GENOMIC DNA]</scope>
    <source>
        <strain evidence="11 12">KCTC 23307</strain>
    </source>
</reference>